<evidence type="ECO:0000313" key="8">
    <source>
        <dbReference type="EMBL" id="KAA0042863.1"/>
    </source>
</evidence>
<evidence type="ECO:0000313" key="10">
    <source>
        <dbReference type="Proteomes" id="UP000321393"/>
    </source>
</evidence>
<dbReference type="GO" id="GO:0005524">
    <property type="term" value="F:ATP binding"/>
    <property type="evidence" value="ECO:0007669"/>
    <property type="project" value="InterPro"/>
</dbReference>
<dbReference type="SUPFAM" id="SSF52540">
    <property type="entry name" value="P-loop containing nucleoside triphosphate hydrolases"/>
    <property type="match status" value="1"/>
</dbReference>
<keyword evidence="3 7" id="KW-0808">Transferase</keyword>
<dbReference type="Pfam" id="PF00406">
    <property type="entry name" value="ADK"/>
    <property type="match status" value="1"/>
</dbReference>
<dbReference type="CDD" id="cd01428">
    <property type="entry name" value="ADK"/>
    <property type="match status" value="1"/>
</dbReference>
<name>A0A5A7THT3_CUCMM</name>
<comment type="similarity">
    <text evidence="1 7">Belongs to the adenylate kinase family.</text>
</comment>
<dbReference type="Gene3D" id="3.40.50.300">
    <property type="entry name" value="P-loop containing nucleotide triphosphate hydrolases"/>
    <property type="match status" value="1"/>
</dbReference>
<evidence type="ECO:0000313" key="9">
    <source>
        <dbReference type="EMBL" id="TYK05268.1"/>
    </source>
</evidence>
<dbReference type="EMBL" id="SSTD01013924">
    <property type="protein sequence ID" value="TYK05268.1"/>
    <property type="molecule type" value="Genomic_DNA"/>
</dbReference>
<dbReference type="Proteomes" id="UP000321393">
    <property type="component" value="Unassembled WGS sequence"/>
</dbReference>
<dbReference type="PRINTS" id="PR00094">
    <property type="entry name" value="ADENYLTKNASE"/>
</dbReference>
<dbReference type="InterPro" id="IPR027417">
    <property type="entry name" value="P-loop_NTPase"/>
</dbReference>
<dbReference type="OrthoDB" id="439792at2759"/>
<comment type="caution">
    <text evidence="8">The sequence shown here is derived from an EMBL/GenBank/DDBJ whole genome shotgun (WGS) entry which is preliminary data.</text>
</comment>
<evidence type="ECO:0000256" key="7">
    <source>
        <dbReference type="RuleBase" id="RU003330"/>
    </source>
</evidence>
<keyword evidence="4" id="KW-0547">Nucleotide-binding</keyword>
<evidence type="ECO:0000313" key="11">
    <source>
        <dbReference type="Proteomes" id="UP000321947"/>
    </source>
</evidence>
<dbReference type="PANTHER" id="PTHR23359">
    <property type="entry name" value="NUCLEOTIDE KINASE"/>
    <property type="match status" value="1"/>
</dbReference>
<proteinExistence type="inferred from homology"/>
<reference evidence="10 11" key="1">
    <citation type="submission" date="2019-08" db="EMBL/GenBank/DDBJ databases">
        <title>Draft genome sequences of two oriental melons (Cucumis melo L. var makuwa).</title>
        <authorList>
            <person name="Kwon S.-Y."/>
        </authorList>
    </citation>
    <scope>NUCLEOTIDE SEQUENCE [LARGE SCALE GENOMIC DNA]</scope>
    <source>
        <strain evidence="11">cv. Chang Bougi</strain>
        <strain evidence="10">cv. SW 3</strain>
        <tissue evidence="8">Leaf</tissue>
    </source>
</reference>
<dbReference type="AlphaFoldDB" id="A0A5A7THT3"/>
<dbReference type="Proteomes" id="UP000321947">
    <property type="component" value="Unassembled WGS sequence"/>
</dbReference>
<dbReference type="GO" id="GO:0004017">
    <property type="term" value="F:AMP kinase activity"/>
    <property type="evidence" value="ECO:0007669"/>
    <property type="project" value="UniProtKB-EC"/>
</dbReference>
<keyword evidence="5 7" id="KW-0418">Kinase</keyword>
<dbReference type="EMBL" id="SSTE01015921">
    <property type="protein sequence ID" value="KAA0042863.1"/>
    <property type="molecule type" value="Genomic_DNA"/>
</dbReference>
<evidence type="ECO:0000256" key="4">
    <source>
        <dbReference type="ARBA" id="ARBA00022741"/>
    </source>
</evidence>
<gene>
    <name evidence="9" type="ORF">E5676_scaffold108G00840</name>
    <name evidence="8" type="ORF">E6C27_scaffold44G003760</name>
</gene>
<dbReference type="InterPro" id="IPR000850">
    <property type="entry name" value="Adenylat/UMP-CMP_kin"/>
</dbReference>
<sequence>MSLLGRLSALVRPLRNRRHSQIAGRAYGSAAALEVDYDYYEDDDDFERLTGDQSHGRAMADSRGWVPKRGVQWVVLGDPRAKKHVYAERLSKLLDVPHISMGALVRQELHPRSSIYQQIASAINEGKPVLEEIIFRLLSKRLEEGYCNGESGFILEGIPRTRNQAEILDQIADIDLVINFKTTEEPLIRKNLGSGNFSGFHEYSTICSSGSSQNFKPKDKEPKCLSATTEYSWKEMTSMEQVQRKPLVEYYRGQRKLVDFQVRGAPGETWEGLLEALHLQHINALSSSSSSTQKLTT</sequence>
<evidence type="ECO:0000256" key="1">
    <source>
        <dbReference type="ARBA" id="ARBA00007220"/>
    </source>
</evidence>
<evidence type="ECO:0000256" key="6">
    <source>
        <dbReference type="ARBA" id="ARBA00031517"/>
    </source>
</evidence>
<dbReference type="EC" id="2.7.4.3" evidence="2"/>
<organism evidence="8 10">
    <name type="scientific">Cucumis melo var. makuwa</name>
    <name type="common">Oriental melon</name>
    <dbReference type="NCBI Taxonomy" id="1194695"/>
    <lineage>
        <taxon>Eukaryota</taxon>
        <taxon>Viridiplantae</taxon>
        <taxon>Streptophyta</taxon>
        <taxon>Embryophyta</taxon>
        <taxon>Tracheophyta</taxon>
        <taxon>Spermatophyta</taxon>
        <taxon>Magnoliopsida</taxon>
        <taxon>eudicotyledons</taxon>
        <taxon>Gunneridae</taxon>
        <taxon>Pentapetalae</taxon>
        <taxon>rosids</taxon>
        <taxon>fabids</taxon>
        <taxon>Cucurbitales</taxon>
        <taxon>Cucurbitaceae</taxon>
        <taxon>Benincaseae</taxon>
        <taxon>Cucumis</taxon>
    </lineage>
</organism>
<evidence type="ECO:0000256" key="5">
    <source>
        <dbReference type="ARBA" id="ARBA00022777"/>
    </source>
</evidence>
<evidence type="ECO:0000256" key="3">
    <source>
        <dbReference type="ARBA" id="ARBA00022679"/>
    </source>
</evidence>
<protein>
    <recommendedName>
        <fullName evidence="2">adenylate kinase</fullName>
        <ecNumber evidence="2">2.7.4.3</ecNumber>
    </recommendedName>
    <alternativeName>
        <fullName evidence="6">ATP:AMP phosphotransferase</fullName>
    </alternativeName>
</protein>
<evidence type="ECO:0000256" key="2">
    <source>
        <dbReference type="ARBA" id="ARBA00012955"/>
    </source>
</evidence>
<accession>A0A5A7THT3</accession>
<dbReference type="STRING" id="1194695.A0A5A7THT3"/>